<reference evidence="2 3" key="1">
    <citation type="submission" date="2016-10" db="EMBL/GenBank/DDBJ databases">
        <title>The genome of Paramicrosporidium saccamoebae is the missing link in understanding Cryptomycota and Microsporidia evolution.</title>
        <authorList>
            <person name="Quandt C.A."/>
            <person name="Beaudet D."/>
            <person name="Corsaro D."/>
            <person name="Michel R."/>
            <person name="Corradi N."/>
            <person name="James T."/>
        </authorList>
    </citation>
    <scope>NUCLEOTIDE SEQUENCE [LARGE SCALE GENOMIC DNA]</scope>
    <source>
        <strain evidence="2 3">KSL3</strain>
    </source>
</reference>
<evidence type="ECO:0000313" key="2">
    <source>
        <dbReference type="EMBL" id="PJF18664.1"/>
    </source>
</evidence>
<name>A0A2H9TLP8_9FUNG</name>
<dbReference type="EMBL" id="MTSL01000107">
    <property type="protein sequence ID" value="PJF18664.1"/>
    <property type="molecule type" value="Genomic_DNA"/>
</dbReference>
<accession>A0A2H9TLP8</accession>
<comment type="caution">
    <text evidence="2">The sequence shown here is derived from an EMBL/GenBank/DDBJ whole genome shotgun (WGS) entry which is preliminary data.</text>
</comment>
<evidence type="ECO:0000313" key="3">
    <source>
        <dbReference type="Proteomes" id="UP000240830"/>
    </source>
</evidence>
<feature type="chain" id="PRO_5014188801" evidence="1">
    <location>
        <begin position="16"/>
        <end position="527"/>
    </location>
</feature>
<protein>
    <submittedName>
        <fullName evidence="2">Uncharacterized protein</fullName>
    </submittedName>
</protein>
<sequence length="527" mass="60079">MRLAILYVLASAVYSLRLQKTLEVLYDTLSCSSLLIIANSWDLASLETINSLHHLLSSYPLFQSMYNMHKPSSARSKAMVEALGKFPEFHPSLLSFTLCAHNLYLVEHLRPHLAQYHPQKLDPLAFVSVLFTDEDLRAIFQNQGYRPELLHTMEIQRKFIELQPNLSFDLDDERWIRDLDADPREFGLGPNLALTGALYYWLCSETLDSKKFHILRDRCGLVSRDVAYENGIPSEYNARLQALRGETAEMSPARRALWHGKLLYNYILMAASESTTCREDMLRALEDFITEYDVAAQSPIVLQSIFQLLKKFYMLIRVDADARPKFSALVHAYNNLPLVVANLGDFVHRWRRFLRMNRIRSTVANALTSEVDSLQLLEWWGGYEDICSVTLQSLKISPPILFKDRSQPPDIIKHIDDMTTLLSIISDLLTSMPGLMIRTDDGLEFCPNDNVSVLLCKAIARTITVAMEREERLAFPFSRSTIADFYSPVNELSPIQACVATELQLVHLLSNIPLSSVIESPDMRLGV</sequence>
<keyword evidence="3" id="KW-1185">Reference proteome</keyword>
<organism evidence="2 3">
    <name type="scientific">Paramicrosporidium saccamoebae</name>
    <dbReference type="NCBI Taxonomy" id="1246581"/>
    <lineage>
        <taxon>Eukaryota</taxon>
        <taxon>Fungi</taxon>
        <taxon>Fungi incertae sedis</taxon>
        <taxon>Cryptomycota</taxon>
        <taxon>Cryptomycota incertae sedis</taxon>
        <taxon>Paramicrosporidium</taxon>
    </lineage>
</organism>
<dbReference type="AlphaFoldDB" id="A0A2H9TLP8"/>
<feature type="signal peptide" evidence="1">
    <location>
        <begin position="1"/>
        <end position="15"/>
    </location>
</feature>
<dbReference type="Proteomes" id="UP000240830">
    <property type="component" value="Unassembled WGS sequence"/>
</dbReference>
<evidence type="ECO:0000256" key="1">
    <source>
        <dbReference type="SAM" id="SignalP"/>
    </source>
</evidence>
<keyword evidence="1" id="KW-0732">Signal</keyword>
<proteinExistence type="predicted"/>
<gene>
    <name evidence="2" type="ORF">PSACC_01520</name>
</gene>